<evidence type="ECO:0000256" key="7">
    <source>
        <dbReference type="ARBA" id="ARBA00023211"/>
    </source>
</evidence>
<comment type="catalytic activity">
    <reaction evidence="1 9">
        <text>D-mannonate = 2-dehydro-3-deoxy-D-gluconate + H2O</text>
        <dbReference type="Rhea" id="RHEA:20097"/>
        <dbReference type="ChEBI" id="CHEBI:15377"/>
        <dbReference type="ChEBI" id="CHEBI:17767"/>
        <dbReference type="ChEBI" id="CHEBI:57990"/>
        <dbReference type="EC" id="4.2.1.8"/>
    </reaction>
</comment>
<gene>
    <name evidence="9" type="primary">uxuA</name>
    <name evidence="10" type="ORF">HMPREF1872_00045</name>
</gene>
<dbReference type="Proteomes" id="UP000070080">
    <property type="component" value="Unassembled WGS sequence"/>
</dbReference>
<dbReference type="PIRSF" id="PIRSF016049">
    <property type="entry name" value="Man_dehyd"/>
    <property type="match status" value="1"/>
</dbReference>
<dbReference type="STRING" id="1497955.HMPREF1872_00045"/>
<comment type="cofactor">
    <cofactor evidence="9">
        <name>Fe(2+)</name>
        <dbReference type="ChEBI" id="CHEBI:29033"/>
    </cofactor>
    <cofactor evidence="9">
        <name>Mn(2+)</name>
        <dbReference type="ChEBI" id="CHEBI:29035"/>
    </cofactor>
</comment>
<dbReference type="EMBL" id="LSCV01000001">
    <property type="protein sequence ID" value="KXB42709.1"/>
    <property type="molecule type" value="Genomic_DNA"/>
</dbReference>
<dbReference type="HAMAP" id="MF_00106">
    <property type="entry name" value="UxuA"/>
    <property type="match status" value="1"/>
</dbReference>
<reference evidence="11" key="1">
    <citation type="submission" date="2016-01" db="EMBL/GenBank/DDBJ databases">
        <authorList>
            <person name="Mitreva M."/>
            <person name="Pepin K.H."/>
            <person name="Mihindukulasuriya K.A."/>
            <person name="Fulton R."/>
            <person name="Fronick C."/>
            <person name="O'Laughlin M."/>
            <person name="Miner T."/>
            <person name="Herter B."/>
            <person name="Rosa B.A."/>
            <person name="Cordes M."/>
            <person name="Tomlinson C."/>
            <person name="Wollam A."/>
            <person name="Palsikar V.B."/>
            <person name="Mardis E.R."/>
            <person name="Wilson R.K."/>
        </authorList>
    </citation>
    <scope>NUCLEOTIDE SEQUENCE [LARGE SCALE GENOMIC DNA]</scope>
    <source>
        <strain evidence="11">KA00274</strain>
    </source>
</reference>
<keyword evidence="8 9" id="KW-0456">Lyase</keyword>
<comment type="similarity">
    <text evidence="4 9">Belongs to the mannonate dehydratase family.</text>
</comment>
<dbReference type="SUPFAM" id="SSF51658">
    <property type="entry name" value="Xylose isomerase-like"/>
    <property type="match status" value="1"/>
</dbReference>
<evidence type="ECO:0000313" key="11">
    <source>
        <dbReference type="Proteomes" id="UP000070080"/>
    </source>
</evidence>
<dbReference type="GO" id="GO:0008198">
    <property type="term" value="F:ferrous iron binding"/>
    <property type="evidence" value="ECO:0007669"/>
    <property type="project" value="TreeGrafter"/>
</dbReference>
<dbReference type="NCBIfam" id="NF003027">
    <property type="entry name" value="PRK03906.1"/>
    <property type="match status" value="1"/>
</dbReference>
<evidence type="ECO:0000313" key="10">
    <source>
        <dbReference type="EMBL" id="KXB42709.1"/>
    </source>
</evidence>
<evidence type="ECO:0000256" key="5">
    <source>
        <dbReference type="ARBA" id="ARBA00012927"/>
    </source>
</evidence>
<dbReference type="InterPro" id="IPR036237">
    <property type="entry name" value="Xyl_isomerase-like_sf"/>
</dbReference>
<dbReference type="GO" id="GO:0030145">
    <property type="term" value="F:manganese ion binding"/>
    <property type="evidence" value="ECO:0007669"/>
    <property type="project" value="TreeGrafter"/>
</dbReference>
<dbReference type="RefSeq" id="WP_066712205.1">
    <property type="nucleotide sequence ID" value="NZ_CP118869.1"/>
</dbReference>
<name>A0A133YHP3_9FIRM</name>
<dbReference type="AlphaFoldDB" id="A0A133YHP3"/>
<dbReference type="PANTHER" id="PTHR30387">
    <property type="entry name" value="MANNONATE DEHYDRATASE"/>
    <property type="match status" value="1"/>
</dbReference>
<dbReference type="PANTHER" id="PTHR30387:SF2">
    <property type="entry name" value="MANNONATE DEHYDRATASE"/>
    <property type="match status" value="1"/>
</dbReference>
<proteinExistence type="inferred from homology"/>
<dbReference type="InterPro" id="IPR004628">
    <property type="entry name" value="Man_deHydtase"/>
</dbReference>
<evidence type="ECO:0000256" key="6">
    <source>
        <dbReference type="ARBA" id="ARBA00023004"/>
    </source>
</evidence>
<dbReference type="Gene3D" id="3.20.20.150">
    <property type="entry name" value="Divalent-metal-dependent TIM barrel enzymes"/>
    <property type="match status" value="1"/>
</dbReference>
<keyword evidence="6 9" id="KW-0408">Iron</keyword>
<dbReference type="PATRIC" id="fig|1497955.3.peg.45"/>
<evidence type="ECO:0000256" key="1">
    <source>
        <dbReference type="ARBA" id="ARBA00001794"/>
    </source>
</evidence>
<dbReference type="GO" id="GO:0042840">
    <property type="term" value="P:D-glucuronate catabolic process"/>
    <property type="evidence" value="ECO:0007669"/>
    <property type="project" value="TreeGrafter"/>
</dbReference>
<evidence type="ECO:0000256" key="3">
    <source>
        <dbReference type="ARBA" id="ARBA00004892"/>
    </source>
</evidence>
<dbReference type="OrthoDB" id="9780250at2"/>
<protein>
    <recommendedName>
        <fullName evidence="5 9">Mannonate dehydratase</fullName>
        <ecNumber evidence="5 9">4.2.1.8</ecNumber>
    </recommendedName>
    <alternativeName>
        <fullName evidence="9">D-mannonate hydro-lyase</fullName>
    </alternativeName>
</protein>
<evidence type="ECO:0000256" key="9">
    <source>
        <dbReference type="HAMAP-Rule" id="MF_00106"/>
    </source>
</evidence>
<dbReference type="UniPathway" id="UPA00246"/>
<dbReference type="GO" id="GO:0008927">
    <property type="term" value="F:mannonate dehydratase activity"/>
    <property type="evidence" value="ECO:0007669"/>
    <property type="project" value="UniProtKB-UniRule"/>
</dbReference>
<comment type="caution">
    <text evidence="10">The sequence shown here is derived from an EMBL/GenBank/DDBJ whole genome shotgun (WGS) entry which is preliminary data.</text>
</comment>
<evidence type="ECO:0000256" key="2">
    <source>
        <dbReference type="ARBA" id="ARBA00002713"/>
    </source>
</evidence>
<comment type="pathway">
    <text evidence="3 9">Carbohydrate metabolism; pentose and glucuronate interconversion.</text>
</comment>
<dbReference type="Pfam" id="PF03786">
    <property type="entry name" value="UxuA"/>
    <property type="match status" value="1"/>
</dbReference>
<keyword evidence="11" id="KW-1185">Reference proteome</keyword>
<evidence type="ECO:0000256" key="4">
    <source>
        <dbReference type="ARBA" id="ARBA00007389"/>
    </source>
</evidence>
<keyword evidence="7 9" id="KW-0464">Manganese</keyword>
<comment type="function">
    <text evidence="2 9">Catalyzes the dehydration of D-mannonate.</text>
</comment>
<accession>A0A133YHP3</accession>
<evidence type="ECO:0000256" key="8">
    <source>
        <dbReference type="ARBA" id="ARBA00023239"/>
    </source>
</evidence>
<organism evidence="10 11">
    <name type="scientific">Amygdalobacter nucleatus</name>
    <dbReference type="NCBI Taxonomy" id="3029274"/>
    <lineage>
        <taxon>Bacteria</taxon>
        <taxon>Bacillati</taxon>
        <taxon>Bacillota</taxon>
        <taxon>Clostridia</taxon>
        <taxon>Eubacteriales</taxon>
        <taxon>Oscillospiraceae</taxon>
        <taxon>Amygdalobacter</taxon>
    </lineage>
</organism>
<sequence>MKFTIRWYGNNDPITLPFIKQIPGCSGIMGMHDEFAAGEVWDKDFFKKMVDKVHNVGLEYEVIESINVHEDIKLGLPTRDKYIENFKQSIRNVAECGVKVVIYNFMPVFDWVKTDLAYELPDGSNTLSYDEKDLIGVSPSDFAQKILSGAGDLTLPGWEPDRLSKLNDVIEQYRNVTEEQLFANYKYFLEAVIPTCEEVGIRLAVHPDDPAWPIFGIPRITHNFEQLSRIVNMVDSPSNTLCLCTGSIGSDPKNNVPEIVEYFVKRNRISALHVRNIKFEGEHKFYESAHSTDAGSLDIYSIMKVLVDNNFDGYIRPDHGRMIWGEKGRAGYGLYDRALGLVYLDGLREALYKTKDERLKVN</sequence>
<dbReference type="EC" id="4.2.1.8" evidence="5 9"/>